<organism evidence="2 3">
    <name type="scientific">Porites evermanni</name>
    <dbReference type="NCBI Taxonomy" id="104178"/>
    <lineage>
        <taxon>Eukaryota</taxon>
        <taxon>Metazoa</taxon>
        <taxon>Cnidaria</taxon>
        <taxon>Anthozoa</taxon>
        <taxon>Hexacorallia</taxon>
        <taxon>Scleractinia</taxon>
        <taxon>Fungiina</taxon>
        <taxon>Poritidae</taxon>
        <taxon>Porites</taxon>
    </lineage>
</organism>
<keyword evidence="3" id="KW-1185">Reference proteome</keyword>
<feature type="compositionally biased region" description="Acidic residues" evidence="1">
    <location>
        <begin position="129"/>
        <end position="146"/>
    </location>
</feature>
<dbReference type="Proteomes" id="UP001159427">
    <property type="component" value="Unassembled WGS sequence"/>
</dbReference>
<sequence>MPSGPPEFIPPFIPVTGMKYSYGKISSPRSRLEKPRSREPSQPALSYEHIENFTKDLEENEQLKAMVSLLKSEEETNGAGAAACCGDADWQSCNFGEEGYSSSTNESSAGEADDVDHLSGSGQPSDSGDSSDEEQLFEDAPEYLSS</sequence>
<name>A0ABN8SGG7_9CNID</name>
<comment type="caution">
    <text evidence="2">The sequence shown here is derived from an EMBL/GenBank/DDBJ whole genome shotgun (WGS) entry which is preliminary data.</text>
</comment>
<evidence type="ECO:0000313" key="3">
    <source>
        <dbReference type="Proteomes" id="UP001159427"/>
    </source>
</evidence>
<dbReference type="EMBL" id="CALNXI010002562">
    <property type="protein sequence ID" value="CAH3188944.1"/>
    <property type="molecule type" value="Genomic_DNA"/>
</dbReference>
<evidence type="ECO:0000256" key="1">
    <source>
        <dbReference type="SAM" id="MobiDB-lite"/>
    </source>
</evidence>
<evidence type="ECO:0000313" key="2">
    <source>
        <dbReference type="EMBL" id="CAH3188944.1"/>
    </source>
</evidence>
<feature type="region of interest" description="Disordered" evidence="1">
    <location>
        <begin position="95"/>
        <end position="146"/>
    </location>
</feature>
<proteinExistence type="predicted"/>
<feature type="compositionally biased region" description="Low complexity" evidence="1">
    <location>
        <begin position="119"/>
        <end position="128"/>
    </location>
</feature>
<reference evidence="2 3" key="1">
    <citation type="submission" date="2022-05" db="EMBL/GenBank/DDBJ databases">
        <authorList>
            <consortium name="Genoscope - CEA"/>
            <person name="William W."/>
        </authorList>
    </citation>
    <scope>NUCLEOTIDE SEQUENCE [LARGE SCALE GENOMIC DNA]</scope>
</reference>
<gene>
    <name evidence="2" type="ORF">PEVE_00018933</name>
</gene>
<feature type="region of interest" description="Disordered" evidence="1">
    <location>
        <begin position="25"/>
        <end position="47"/>
    </location>
</feature>
<feature type="compositionally biased region" description="Basic and acidic residues" evidence="1">
    <location>
        <begin position="30"/>
        <end position="39"/>
    </location>
</feature>
<accession>A0ABN8SGG7</accession>
<protein>
    <submittedName>
        <fullName evidence="2">Uncharacterized protein</fullName>
    </submittedName>
</protein>